<accession>A0A916FA25</accession>
<keyword evidence="2" id="KW-1185">Reference proteome</keyword>
<dbReference type="RefSeq" id="WP_213034889.1">
    <property type="nucleotide sequence ID" value="NZ_CAJNBL010000001.1"/>
</dbReference>
<dbReference type="SUPFAM" id="SSF109709">
    <property type="entry name" value="KorB DNA-binding domain-like"/>
    <property type="match status" value="1"/>
</dbReference>
<reference evidence="1" key="1">
    <citation type="submission" date="2021-02" db="EMBL/GenBank/DDBJ databases">
        <authorList>
            <person name="Han P."/>
        </authorList>
    </citation>
    <scope>NUCLEOTIDE SEQUENCE</scope>
    <source>
        <strain evidence="1">Candidatus Nitrotoga sp. ZN8</strain>
    </source>
</reference>
<evidence type="ECO:0000313" key="2">
    <source>
        <dbReference type="Proteomes" id="UP000675882"/>
    </source>
</evidence>
<dbReference type="AlphaFoldDB" id="A0A916FA25"/>
<comment type="caution">
    <text evidence="1">The sequence shown here is derived from an EMBL/GenBank/DDBJ whole genome shotgun (WGS) entry which is preliminary data.</text>
</comment>
<protein>
    <recommendedName>
        <fullName evidence="3">Bacteriophage-related protein</fullName>
    </recommendedName>
</protein>
<evidence type="ECO:0000313" key="1">
    <source>
        <dbReference type="EMBL" id="CAE6686989.1"/>
    </source>
</evidence>
<gene>
    <name evidence="1" type="ORF">NTGZN8_10021</name>
</gene>
<evidence type="ECO:0008006" key="3">
    <source>
        <dbReference type="Google" id="ProtNLM"/>
    </source>
</evidence>
<sequence length="159" mass="18036">MANKNPENLTGNPVAYSMPIPAGGVQMETFIPWTLVKRGVNRQVITPLDAPQEFTADARQERQARESLQDTALMRALGLAHHWQRLLDGQWVESIAEIAKAEGLDVTQVRRIMRLTLLAPEVVERLARSPDVVLEQVMRRPWPSSWNVQTHVLPETIRD</sequence>
<name>A0A916FA25_9PROT</name>
<organism evidence="1 2">
    <name type="scientific">Candidatus Nitrotoga fabula</name>
    <dbReference type="NCBI Taxonomy" id="2182327"/>
    <lineage>
        <taxon>Bacteria</taxon>
        <taxon>Pseudomonadati</taxon>
        <taxon>Pseudomonadota</taxon>
        <taxon>Betaproteobacteria</taxon>
        <taxon>Nitrosomonadales</taxon>
        <taxon>Gallionellaceae</taxon>
        <taxon>Candidatus Nitrotoga</taxon>
    </lineage>
</organism>
<dbReference type="EMBL" id="CAJNBL010000001">
    <property type="protein sequence ID" value="CAE6686989.1"/>
    <property type="molecule type" value="Genomic_DNA"/>
</dbReference>
<proteinExistence type="predicted"/>
<dbReference type="Proteomes" id="UP000675882">
    <property type="component" value="Unassembled WGS sequence"/>
</dbReference>